<name>A0A4Q7MGM0_9MICO</name>
<proteinExistence type="predicted"/>
<comment type="caution">
    <text evidence="1">The sequence shown here is derived from an EMBL/GenBank/DDBJ whole genome shotgun (WGS) entry which is preliminary data.</text>
</comment>
<evidence type="ECO:0000313" key="1">
    <source>
        <dbReference type="EMBL" id="RZS66623.1"/>
    </source>
</evidence>
<evidence type="ECO:0000313" key="2">
    <source>
        <dbReference type="Proteomes" id="UP000293289"/>
    </source>
</evidence>
<dbReference type="EMBL" id="SGWY01000002">
    <property type="protein sequence ID" value="RZS66623.1"/>
    <property type="molecule type" value="Genomic_DNA"/>
</dbReference>
<dbReference type="OrthoDB" id="9133858at2"/>
<accession>A0A4Q7MGM0</accession>
<reference evidence="1 2" key="1">
    <citation type="submission" date="2019-02" db="EMBL/GenBank/DDBJ databases">
        <title>Genomic Encyclopedia of Type Strains, Phase IV (KMG-IV): sequencing the most valuable type-strain genomes for metagenomic binning, comparative biology and taxonomic classification.</title>
        <authorList>
            <person name="Goeker M."/>
        </authorList>
    </citation>
    <scope>NUCLEOTIDE SEQUENCE [LARGE SCALE GENOMIC DNA]</scope>
    <source>
        <strain evidence="1 2">DSM 43045</strain>
    </source>
</reference>
<organism evidence="1 2">
    <name type="scientific">Agromyces ramosus</name>
    <dbReference type="NCBI Taxonomy" id="33879"/>
    <lineage>
        <taxon>Bacteria</taxon>
        <taxon>Bacillati</taxon>
        <taxon>Actinomycetota</taxon>
        <taxon>Actinomycetes</taxon>
        <taxon>Micrococcales</taxon>
        <taxon>Microbacteriaceae</taxon>
        <taxon>Agromyces</taxon>
    </lineage>
</organism>
<keyword evidence="2" id="KW-1185">Reference proteome</keyword>
<sequence length="108" mass="12172">MTVPADVPRARLRDPGLIEELAAAEHERWSTWQRYLFAQCVPTADGSLVIPAELVRRWSRQMDSLYASLPEAEKDSDREQVERYLPIIERALEGECPVTPPTNGAPAI</sequence>
<dbReference type="Proteomes" id="UP000293289">
    <property type="component" value="Unassembled WGS sequence"/>
</dbReference>
<dbReference type="AlphaFoldDB" id="A0A4Q7MGM0"/>
<protein>
    <submittedName>
        <fullName evidence="1">Uncharacterized protein</fullName>
    </submittedName>
</protein>
<gene>
    <name evidence="1" type="ORF">EV187_2360</name>
</gene>